<name>A0ABN2YS85_9ACTN</name>
<dbReference type="SUPFAM" id="SSF51905">
    <property type="entry name" value="FAD/NAD(P)-binding domain"/>
    <property type="match status" value="1"/>
</dbReference>
<reference evidence="2 3" key="1">
    <citation type="journal article" date="2019" name="Int. J. Syst. Evol. Microbiol.">
        <title>The Global Catalogue of Microorganisms (GCM) 10K type strain sequencing project: providing services to taxonomists for standard genome sequencing and annotation.</title>
        <authorList>
            <consortium name="The Broad Institute Genomics Platform"/>
            <consortium name="The Broad Institute Genome Sequencing Center for Infectious Disease"/>
            <person name="Wu L."/>
            <person name="Ma J."/>
        </authorList>
    </citation>
    <scope>NUCLEOTIDE SEQUENCE [LARGE SCALE GENOMIC DNA]</scope>
    <source>
        <strain evidence="2 3">JCM 16021</strain>
    </source>
</reference>
<dbReference type="Proteomes" id="UP001500575">
    <property type="component" value="Unassembled WGS sequence"/>
</dbReference>
<evidence type="ECO:0000259" key="1">
    <source>
        <dbReference type="Pfam" id="PF01593"/>
    </source>
</evidence>
<dbReference type="RefSeq" id="WP_344305152.1">
    <property type="nucleotide sequence ID" value="NZ_BAAAQQ010000013.1"/>
</dbReference>
<dbReference type="InterPro" id="IPR002937">
    <property type="entry name" value="Amino_oxidase"/>
</dbReference>
<keyword evidence="3" id="KW-1185">Reference proteome</keyword>
<gene>
    <name evidence="2" type="ORF">GCM10009843_35470</name>
</gene>
<evidence type="ECO:0000313" key="3">
    <source>
        <dbReference type="Proteomes" id="UP001500575"/>
    </source>
</evidence>
<dbReference type="EMBL" id="BAAAQQ010000013">
    <property type="protein sequence ID" value="GAA2131687.1"/>
    <property type="molecule type" value="Genomic_DNA"/>
</dbReference>
<dbReference type="Pfam" id="PF01593">
    <property type="entry name" value="Amino_oxidase"/>
    <property type="match status" value="1"/>
</dbReference>
<dbReference type="Gene3D" id="3.50.50.60">
    <property type="entry name" value="FAD/NAD(P)-binding domain"/>
    <property type="match status" value="1"/>
</dbReference>
<proteinExistence type="predicted"/>
<protein>
    <submittedName>
        <fullName evidence="2">NAD(P)/FAD-dependent oxidoreductase</fullName>
    </submittedName>
</protein>
<dbReference type="InterPro" id="IPR036188">
    <property type="entry name" value="FAD/NAD-bd_sf"/>
</dbReference>
<comment type="caution">
    <text evidence="2">The sequence shown here is derived from an EMBL/GenBank/DDBJ whole genome shotgun (WGS) entry which is preliminary data.</text>
</comment>
<accession>A0ABN2YS85</accession>
<dbReference type="PANTHER" id="PTHR42841">
    <property type="entry name" value="AMINE OXIDASE"/>
    <property type="match status" value="1"/>
</dbReference>
<feature type="domain" description="Amine oxidase" evidence="1">
    <location>
        <begin position="13"/>
        <end position="410"/>
    </location>
</feature>
<sequence length="418" mass="43584">MTDTDVVVIGAGLAGLACAGQLVEAGREVVVLEAADAVGGRVRTDPVDGFLVDRGFQLLNPAYPAVGRLVDVAALGLQTFDAGVAVRRPTGLSVVADPRRAPRRLRSTLTGGLLKPRELAALARWAGPVVARPGRVKSAPDLTLAESLDRAGVAGPLRQEVLEPFLAGVLADDTGTTSATFVKLLVRTFLLGTPGLPRGGMQALPEQLAAPLGDRVRLGVRATGVEGRRDGVRVTTDTATISARAAVVAVAAEDVAGFSGGATPRTSGLVTWWFATDSPPYDQALLTVDGRARGPVQHAAVVSHAAPSYAPTGRHLVEATCLPSREGATDETAVRRHLGDLWRTSAHDWDLLVRHDIAHALPFQAVGVGSFRTTSAARIGERTYAAGDHRDTASIQGALVSGERIARAVLRDLGESAH</sequence>
<organism evidence="2 3">
    <name type="scientific">Nocardioides bigeumensis</name>
    <dbReference type="NCBI Taxonomy" id="433657"/>
    <lineage>
        <taxon>Bacteria</taxon>
        <taxon>Bacillati</taxon>
        <taxon>Actinomycetota</taxon>
        <taxon>Actinomycetes</taxon>
        <taxon>Propionibacteriales</taxon>
        <taxon>Nocardioidaceae</taxon>
        <taxon>Nocardioides</taxon>
    </lineage>
</organism>
<evidence type="ECO:0000313" key="2">
    <source>
        <dbReference type="EMBL" id="GAA2131687.1"/>
    </source>
</evidence>